<reference evidence="3 4" key="1">
    <citation type="submission" date="2020-02" db="EMBL/GenBank/DDBJ databases">
        <title>Whole-genome analyses of novel actinobacteria.</title>
        <authorList>
            <person name="Sahin N."/>
        </authorList>
    </citation>
    <scope>NUCLEOTIDE SEQUENCE [LARGE SCALE GENOMIC DNA]</scope>
    <source>
        <strain evidence="3 4">A7024</strain>
    </source>
</reference>
<dbReference type="SUPFAM" id="SSF103473">
    <property type="entry name" value="MFS general substrate transporter"/>
    <property type="match status" value="1"/>
</dbReference>
<proteinExistence type="predicted"/>
<feature type="compositionally biased region" description="Polar residues" evidence="1">
    <location>
        <begin position="126"/>
        <end position="138"/>
    </location>
</feature>
<comment type="caution">
    <text evidence="3">The sequence shown here is derived from an EMBL/GenBank/DDBJ whole genome shotgun (WGS) entry which is preliminary data.</text>
</comment>
<accession>A0A6G4UF08</accession>
<organism evidence="3 4">
    <name type="scientific">Streptomyces coryli</name>
    <dbReference type="NCBI Taxonomy" id="1128680"/>
    <lineage>
        <taxon>Bacteria</taxon>
        <taxon>Bacillati</taxon>
        <taxon>Actinomycetota</taxon>
        <taxon>Actinomycetes</taxon>
        <taxon>Kitasatosporales</taxon>
        <taxon>Streptomycetaceae</taxon>
        <taxon>Streptomyces</taxon>
    </lineage>
</organism>
<keyword evidence="2" id="KW-1133">Transmembrane helix</keyword>
<dbReference type="Proteomes" id="UP000481583">
    <property type="component" value="Unassembled WGS sequence"/>
</dbReference>
<feature type="non-terminal residue" evidence="3">
    <location>
        <position position="1"/>
    </location>
</feature>
<evidence type="ECO:0000313" key="3">
    <source>
        <dbReference type="EMBL" id="NGN70271.1"/>
    </source>
</evidence>
<evidence type="ECO:0000256" key="2">
    <source>
        <dbReference type="SAM" id="Phobius"/>
    </source>
</evidence>
<feature type="transmembrane region" description="Helical" evidence="2">
    <location>
        <begin position="95"/>
        <end position="113"/>
    </location>
</feature>
<feature type="transmembrane region" description="Helical" evidence="2">
    <location>
        <begin position="66"/>
        <end position="89"/>
    </location>
</feature>
<keyword evidence="2" id="KW-0472">Membrane</keyword>
<name>A0A6G4UF08_9ACTN</name>
<dbReference type="AlphaFoldDB" id="A0A6G4UF08"/>
<keyword evidence="4" id="KW-1185">Reference proteome</keyword>
<feature type="region of interest" description="Disordered" evidence="1">
    <location>
        <begin position="119"/>
        <end position="138"/>
    </location>
</feature>
<sequence>LPTTATRLAAYSLLGTGAALIAAAFAAPYALALPLFALAGACDGPLLTATLRIRADHAPPGAHAQVFTVGAGLKVTAGALGAALVGIGADTLPPYALLLGIAALQPAAAALLLTRGGSAVKPAESPSPQLEQTSRTPA</sequence>
<keyword evidence="2" id="KW-0812">Transmembrane</keyword>
<evidence type="ECO:0000256" key="1">
    <source>
        <dbReference type="SAM" id="MobiDB-lite"/>
    </source>
</evidence>
<gene>
    <name evidence="3" type="ORF">G5C51_41115</name>
</gene>
<protein>
    <submittedName>
        <fullName evidence="3">MFS transporter</fullName>
    </submittedName>
</protein>
<dbReference type="EMBL" id="JAAKZV010000455">
    <property type="protein sequence ID" value="NGN70271.1"/>
    <property type="molecule type" value="Genomic_DNA"/>
</dbReference>
<evidence type="ECO:0000313" key="4">
    <source>
        <dbReference type="Proteomes" id="UP000481583"/>
    </source>
</evidence>
<dbReference type="InterPro" id="IPR036259">
    <property type="entry name" value="MFS_trans_sf"/>
</dbReference>